<protein>
    <submittedName>
        <fullName evidence="2">DUF1361 domain-containing protein</fullName>
    </submittedName>
</protein>
<feature type="transmembrane region" description="Helical" evidence="1">
    <location>
        <begin position="73"/>
        <end position="93"/>
    </location>
</feature>
<feature type="transmembrane region" description="Helical" evidence="1">
    <location>
        <begin position="145"/>
        <end position="163"/>
    </location>
</feature>
<proteinExistence type="predicted"/>
<feature type="transmembrane region" description="Helical" evidence="1">
    <location>
        <begin position="113"/>
        <end position="133"/>
    </location>
</feature>
<evidence type="ECO:0000313" key="2">
    <source>
        <dbReference type="EMBL" id="MTI26768.1"/>
    </source>
</evidence>
<keyword evidence="1" id="KW-0472">Membrane</keyword>
<evidence type="ECO:0000256" key="1">
    <source>
        <dbReference type="SAM" id="Phobius"/>
    </source>
</evidence>
<keyword evidence="1" id="KW-0812">Transmembrane</keyword>
<dbReference type="EMBL" id="SMLW01000597">
    <property type="protein sequence ID" value="MTI26768.1"/>
    <property type="molecule type" value="Genomic_DNA"/>
</dbReference>
<feature type="transmembrane region" description="Helical" evidence="1">
    <location>
        <begin position="12"/>
        <end position="33"/>
    </location>
</feature>
<dbReference type="Proteomes" id="UP000798808">
    <property type="component" value="Unassembled WGS sequence"/>
</dbReference>
<accession>A0ABW9RRG8</accession>
<feature type="transmembrane region" description="Helical" evidence="1">
    <location>
        <begin position="39"/>
        <end position="61"/>
    </location>
</feature>
<dbReference type="Pfam" id="PF07099">
    <property type="entry name" value="DUF1361"/>
    <property type="match status" value="1"/>
</dbReference>
<keyword evidence="3" id="KW-1185">Reference proteome</keyword>
<keyword evidence="1" id="KW-1133">Transmembrane helix</keyword>
<reference evidence="2 3" key="1">
    <citation type="submission" date="2019-02" db="EMBL/GenBank/DDBJ databases">
        <authorList>
            <person name="Goldberg S.R."/>
            <person name="Haltli B.A."/>
            <person name="Correa H."/>
            <person name="Russell K.G."/>
        </authorList>
    </citation>
    <scope>NUCLEOTIDE SEQUENCE [LARGE SCALE GENOMIC DNA]</scope>
    <source>
        <strain evidence="2 3">JCM 16186</strain>
    </source>
</reference>
<dbReference type="InterPro" id="IPR009793">
    <property type="entry name" value="DUF1361"/>
</dbReference>
<comment type="caution">
    <text evidence="2">The sequence shown here is derived from an EMBL/GenBank/DDBJ whole genome shotgun (WGS) entry which is preliminary data.</text>
</comment>
<sequence>MKTIINKLSSINHPVMALTQLSIFCIMLIVASYVRSSNITYFFLAWNLFLAWVPLIFAKIWTRRLQMKPLKKWKSAGMFCLWLLFFPNSPYIITDLVHLNTRFNPSVWSDTLLLFSCAFTGLVVGLYSLHVVHKVLEKHFSFIKTWLIIIASLILTGFGIYLGRVQRWNSWDLFINPFNLLHDVFIQLSNPQAIKMTIGFSALLFIAYYMLKSITSYERTHK</sequence>
<evidence type="ECO:0000313" key="3">
    <source>
        <dbReference type="Proteomes" id="UP000798808"/>
    </source>
</evidence>
<feature type="transmembrane region" description="Helical" evidence="1">
    <location>
        <begin position="193"/>
        <end position="211"/>
    </location>
</feature>
<dbReference type="RefSeq" id="WP_155173777.1">
    <property type="nucleotide sequence ID" value="NZ_BAAAFL010000068.1"/>
</dbReference>
<gene>
    <name evidence="2" type="ORF">E1163_17570</name>
</gene>
<organism evidence="2 3">
    <name type="scientific">Fulvivirga kasyanovii</name>
    <dbReference type="NCBI Taxonomy" id="396812"/>
    <lineage>
        <taxon>Bacteria</taxon>
        <taxon>Pseudomonadati</taxon>
        <taxon>Bacteroidota</taxon>
        <taxon>Cytophagia</taxon>
        <taxon>Cytophagales</taxon>
        <taxon>Fulvivirgaceae</taxon>
        <taxon>Fulvivirga</taxon>
    </lineage>
</organism>
<name>A0ABW9RRG8_9BACT</name>